<evidence type="ECO:0000313" key="2">
    <source>
        <dbReference type="EMBL" id="UWP83132.1"/>
    </source>
</evidence>
<feature type="transmembrane region" description="Helical" evidence="1">
    <location>
        <begin position="161"/>
        <end position="181"/>
    </location>
</feature>
<gene>
    <name evidence="2" type="ORF">Dfulv_02145</name>
</gene>
<feature type="transmembrane region" description="Helical" evidence="1">
    <location>
        <begin position="27"/>
        <end position="47"/>
    </location>
</feature>
<sequence>MTDVSFYTTELLQYAILELMFGLRVDVQHVASALTYTLLVLLVAAVARGRAVGIEALVRTGVAVAVILVPASGYGYQILLASPDHTGTAVPLLVTWLVLDRATTGGTRTAGWRLALGLMALLAWAQIGDPLALFVGVVPLVVVSGWRMWRDGKGERSGNAFLLGAALISALVAHTVQVAVWRAGGFSTHPATAEFVSHERLPFNAHLLRDGLAIDFGVYLPDAAGEVDLGLRLLNLLGVGSAAVAVVVGGVRFLRRRTAVDGDRVADVLTVAIVTNLAAFVLSTIPYDLASARQIAVVLPFAAALVGRTLGPALLTFGRGTPTRPPTSRPVAALCVVLSLFAAGLVVRVAAARPVPHEAARAGDWLMAQGESYGLGDYWAANITTVHTARRVRVAPVVAGTSRIFAYRWESHAEWYDPAQHDARFIIVDLAFNSTAAAETHFGAPAERRDFGRFAVLRYEHNLLVGLPAYCVPDVAANLADCPDLKPRLPHPRG</sequence>
<feature type="transmembrane region" description="Helical" evidence="1">
    <location>
        <begin position="56"/>
        <end position="76"/>
    </location>
</feature>
<feature type="transmembrane region" description="Helical" evidence="1">
    <location>
        <begin position="330"/>
        <end position="351"/>
    </location>
</feature>
<dbReference type="EMBL" id="CP073720">
    <property type="protein sequence ID" value="UWP83132.1"/>
    <property type="molecule type" value="Genomic_DNA"/>
</dbReference>
<feature type="transmembrane region" description="Helical" evidence="1">
    <location>
        <begin position="266"/>
        <end position="285"/>
    </location>
</feature>
<keyword evidence="1" id="KW-0812">Transmembrane</keyword>
<proteinExistence type="predicted"/>
<feature type="transmembrane region" description="Helical" evidence="1">
    <location>
        <begin position="233"/>
        <end position="254"/>
    </location>
</feature>
<feature type="transmembrane region" description="Helical" evidence="1">
    <location>
        <begin position="133"/>
        <end position="149"/>
    </location>
</feature>
<dbReference type="RefSeq" id="WP_259860912.1">
    <property type="nucleotide sequence ID" value="NZ_BAAAST010000055.1"/>
</dbReference>
<feature type="transmembrane region" description="Helical" evidence="1">
    <location>
        <begin position="297"/>
        <end position="318"/>
    </location>
</feature>
<dbReference type="Proteomes" id="UP001059617">
    <property type="component" value="Chromosome"/>
</dbReference>
<name>A0ABY5VZI9_9ACTN</name>
<keyword evidence="1" id="KW-1133">Transmembrane helix</keyword>
<reference evidence="2" key="1">
    <citation type="submission" date="2021-04" db="EMBL/GenBank/DDBJ databases">
        <authorList>
            <person name="Hartkoorn R.C."/>
            <person name="Beaudoing E."/>
            <person name="Hot D."/>
        </authorList>
    </citation>
    <scope>NUCLEOTIDE SEQUENCE</scope>
    <source>
        <strain evidence="2">NRRL B-16292</strain>
    </source>
</reference>
<evidence type="ECO:0008006" key="4">
    <source>
        <dbReference type="Google" id="ProtNLM"/>
    </source>
</evidence>
<keyword evidence="3" id="KW-1185">Reference proteome</keyword>
<accession>A0ABY5VZI9</accession>
<keyword evidence="1" id="KW-0472">Membrane</keyword>
<reference evidence="2" key="2">
    <citation type="submission" date="2022-09" db="EMBL/GenBank/DDBJ databases">
        <title>Biosynthetic gene clusters of Dactylosporangioum fulvum.</title>
        <authorList>
            <person name="Caradec T."/>
        </authorList>
    </citation>
    <scope>NUCLEOTIDE SEQUENCE</scope>
    <source>
        <strain evidence="2">NRRL B-16292</strain>
    </source>
</reference>
<organism evidence="2 3">
    <name type="scientific">Dactylosporangium fulvum</name>
    <dbReference type="NCBI Taxonomy" id="53359"/>
    <lineage>
        <taxon>Bacteria</taxon>
        <taxon>Bacillati</taxon>
        <taxon>Actinomycetota</taxon>
        <taxon>Actinomycetes</taxon>
        <taxon>Micromonosporales</taxon>
        <taxon>Micromonosporaceae</taxon>
        <taxon>Dactylosporangium</taxon>
    </lineage>
</organism>
<evidence type="ECO:0000313" key="3">
    <source>
        <dbReference type="Proteomes" id="UP001059617"/>
    </source>
</evidence>
<evidence type="ECO:0000256" key="1">
    <source>
        <dbReference type="SAM" id="Phobius"/>
    </source>
</evidence>
<protein>
    <recommendedName>
        <fullName evidence="4">Glycosyltransferase RgtA/B/C/D-like domain-containing protein</fullName>
    </recommendedName>
</protein>